<comment type="caution">
    <text evidence="3">The sequence shown here is derived from an EMBL/GenBank/DDBJ whole genome shotgun (WGS) entry which is preliminary data.</text>
</comment>
<evidence type="ECO:0000313" key="3">
    <source>
        <dbReference type="EMBL" id="GIE97363.1"/>
    </source>
</evidence>
<accession>A0A919JZ34</accession>
<dbReference type="InterPro" id="IPR050039">
    <property type="entry name" value="MAB_1171c-like"/>
</dbReference>
<keyword evidence="1" id="KW-1133">Transmembrane helix</keyword>
<dbReference type="Pfam" id="PF20182">
    <property type="entry name" value="DUF6545"/>
    <property type="match status" value="1"/>
</dbReference>
<dbReference type="AlphaFoldDB" id="A0A919JZ34"/>
<keyword evidence="1" id="KW-0472">Membrane</keyword>
<evidence type="ECO:0000313" key="4">
    <source>
        <dbReference type="Proteomes" id="UP000636960"/>
    </source>
</evidence>
<evidence type="ECO:0000259" key="2">
    <source>
        <dbReference type="Pfam" id="PF20182"/>
    </source>
</evidence>
<sequence length="364" mass="38697">MVLDGTLLVLLWGTVAARVPTLWRDARQRALWASVLMLALVKTVVLPPVAAVLGVPILPHLLGVAAAYFLLRFVMLVAGARHRRWPLVLAAAVLLALGTLAAVSGGIETSAELLTRDLPPATVAYWVVLEAYLGAVLATTTVLFWTVSREAPAGLARLGLRAIAVGAALVATYAAAKTGMIIARGTGTPVDFPAIEPVARDVQAAGFLLTVAGATVPASRRARSVWAAYRSLLALRPLWTAMRDAFPEVILFTPRRAVIELAGVDDVHLRLYRRVIEIRDGMLALRPYLPAGPPAGDDPAAAEAAAIALALRRRADSGPADGPEGAWAAVGPEMTDEVAWLSRVSRQFRRVRRAPLPRPCGSAR</sequence>
<feature type="transmembrane region" description="Helical" evidence="1">
    <location>
        <begin position="158"/>
        <end position="176"/>
    </location>
</feature>
<dbReference type="RefSeq" id="WP_203784223.1">
    <property type="nucleotide sequence ID" value="NZ_BOMV01000056.1"/>
</dbReference>
<dbReference type="InterPro" id="IPR046675">
    <property type="entry name" value="DUF6545"/>
</dbReference>
<feature type="transmembrane region" description="Helical" evidence="1">
    <location>
        <begin position="123"/>
        <end position="146"/>
    </location>
</feature>
<evidence type="ECO:0000256" key="1">
    <source>
        <dbReference type="SAM" id="Phobius"/>
    </source>
</evidence>
<feature type="domain" description="DUF6545" evidence="2">
    <location>
        <begin position="226"/>
        <end position="349"/>
    </location>
</feature>
<protein>
    <recommendedName>
        <fullName evidence="2">DUF6545 domain-containing protein</fullName>
    </recommendedName>
</protein>
<feature type="transmembrane region" description="Helical" evidence="1">
    <location>
        <begin position="30"/>
        <end position="51"/>
    </location>
</feature>
<dbReference type="EMBL" id="BOMV01000056">
    <property type="protein sequence ID" value="GIE97363.1"/>
    <property type="molecule type" value="Genomic_DNA"/>
</dbReference>
<reference evidence="3" key="1">
    <citation type="submission" date="2021-01" db="EMBL/GenBank/DDBJ databases">
        <title>Whole genome shotgun sequence of Actinoplanes rishiriensis NBRC 108556.</title>
        <authorList>
            <person name="Komaki H."/>
            <person name="Tamura T."/>
        </authorList>
    </citation>
    <scope>NUCLEOTIDE SEQUENCE</scope>
    <source>
        <strain evidence="3">NBRC 108556</strain>
    </source>
</reference>
<feature type="transmembrane region" description="Helical" evidence="1">
    <location>
        <begin position="85"/>
        <end position="103"/>
    </location>
</feature>
<keyword evidence="1" id="KW-0812">Transmembrane</keyword>
<gene>
    <name evidence="3" type="ORF">Ari01nite_48280</name>
</gene>
<dbReference type="Proteomes" id="UP000636960">
    <property type="component" value="Unassembled WGS sequence"/>
</dbReference>
<name>A0A919JZ34_9ACTN</name>
<feature type="transmembrane region" description="Helical" evidence="1">
    <location>
        <begin position="6"/>
        <end position="23"/>
    </location>
</feature>
<keyword evidence="4" id="KW-1185">Reference proteome</keyword>
<proteinExistence type="predicted"/>
<dbReference type="NCBIfam" id="NF042915">
    <property type="entry name" value="MAB_1171c_fam"/>
    <property type="match status" value="1"/>
</dbReference>
<feature type="transmembrane region" description="Helical" evidence="1">
    <location>
        <begin position="57"/>
        <end position="78"/>
    </location>
</feature>
<organism evidence="3 4">
    <name type="scientific">Paractinoplanes rishiriensis</name>
    <dbReference type="NCBI Taxonomy" id="1050105"/>
    <lineage>
        <taxon>Bacteria</taxon>
        <taxon>Bacillati</taxon>
        <taxon>Actinomycetota</taxon>
        <taxon>Actinomycetes</taxon>
        <taxon>Micromonosporales</taxon>
        <taxon>Micromonosporaceae</taxon>
        <taxon>Paractinoplanes</taxon>
    </lineage>
</organism>